<keyword evidence="4" id="KW-1185">Reference proteome</keyword>
<dbReference type="PROSITE" id="PS50005">
    <property type="entry name" value="TPR"/>
    <property type="match status" value="1"/>
</dbReference>
<dbReference type="SUPFAM" id="SSF48452">
    <property type="entry name" value="TPR-like"/>
    <property type="match status" value="2"/>
</dbReference>
<evidence type="ECO:0000256" key="1">
    <source>
        <dbReference type="PROSITE-ProRule" id="PRU00339"/>
    </source>
</evidence>
<feature type="domain" description="HTH cro/C1-type" evidence="2">
    <location>
        <begin position="12"/>
        <end position="65"/>
    </location>
</feature>
<keyword evidence="1" id="KW-0802">TPR repeat</keyword>
<sequence length="444" mass="51557">MSDQLLTIGQRVKRHRAERGMSQVELAEGVCSPQTVSLLETDKHTPSADILRCLAEKLEIPLHEMMRNRESELEVKLQVEVLKIYTEQKAYDQALELIAEIDLRDYLPEHDKTQVNLLRAECWMRTKRVQEALDLLVQLKDQLEAERVWDDQFMASFYNKLGNAYYFEANPIFAHLNYLRALELSKKHPESQLQVAEISFNLGTVCSWLGFYHDANEYLSDALEVFDRISDTKRLAYTYFTFGVLHKNLNEFEKAESYLQKALALYRSHNLVDMSHLVRQQFAKSILAGQDANRAILELLDCVREFKNSGDSRRVIQTYAHIASLYIEENRLDDAVKCLVAGVEIAETASMKNDPMYGYLNQVYAKFFLRDQKFEYAIEYSLQAAELYVSSGLLRESADCWQICAEAHRKLGRTEQAFAMFEKVANTLRRAQENINVEDRRFLH</sequence>
<dbReference type="Gene3D" id="1.10.260.40">
    <property type="entry name" value="lambda repressor-like DNA-binding domains"/>
    <property type="match status" value="1"/>
</dbReference>
<dbReference type="SMART" id="SM00028">
    <property type="entry name" value="TPR"/>
    <property type="match status" value="5"/>
</dbReference>
<dbReference type="SUPFAM" id="SSF47413">
    <property type="entry name" value="lambda repressor-like DNA-binding domains"/>
    <property type="match status" value="1"/>
</dbReference>
<dbReference type="Pfam" id="PF01381">
    <property type="entry name" value="HTH_3"/>
    <property type="match status" value="1"/>
</dbReference>
<dbReference type="SMART" id="SM00530">
    <property type="entry name" value="HTH_XRE"/>
    <property type="match status" value="1"/>
</dbReference>
<evidence type="ECO:0000259" key="2">
    <source>
        <dbReference type="PROSITE" id="PS50943"/>
    </source>
</evidence>
<dbReference type="Gene3D" id="1.25.40.10">
    <property type="entry name" value="Tetratricopeptide repeat domain"/>
    <property type="match status" value="2"/>
</dbReference>
<dbReference type="Pfam" id="PF13181">
    <property type="entry name" value="TPR_8"/>
    <property type="match status" value="1"/>
</dbReference>
<feature type="repeat" description="TPR" evidence="1">
    <location>
        <begin position="236"/>
        <end position="269"/>
    </location>
</feature>
<dbReference type="InterPro" id="IPR019734">
    <property type="entry name" value="TPR_rpt"/>
</dbReference>
<evidence type="ECO:0000313" key="4">
    <source>
        <dbReference type="Proteomes" id="UP000602284"/>
    </source>
</evidence>
<protein>
    <submittedName>
        <fullName evidence="3">Tetratricopeptide repeat protein</fullName>
    </submittedName>
</protein>
<comment type="caution">
    <text evidence="3">The sequence shown here is derived from an EMBL/GenBank/DDBJ whole genome shotgun (WGS) entry which is preliminary data.</text>
</comment>
<dbReference type="InterPro" id="IPR010982">
    <property type="entry name" value="Lambda_DNA-bd_dom_sf"/>
</dbReference>
<gene>
    <name evidence="3" type="ORF">JJB07_13600</name>
</gene>
<accession>A0ABS1JBL6</accession>
<dbReference type="Pfam" id="PF13424">
    <property type="entry name" value="TPR_12"/>
    <property type="match status" value="1"/>
</dbReference>
<evidence type="ECO:0000313" key="3">
    <source>
        <dbReference type="EMBL" id="MBL0387670.1"/>
    </source>
</evidence>
<organism evidence="3 4">
    <name type="scientific">Tumebacillus amylolyticus</name>
    <dbReference type="NCBI Taxonomy" id="2801339"/>
    <lineage>
        <taxon>Bacteria</taxon>
        <taxon>Bacillati</taxon>
        <taxon>Bacillota</taxon>
        <taxon>Bacilli</taxon>
        <taxon>Bacillales</taxon>
        <taxon>Alicyclobacillaceae</taxon>
        <taxon>Tumebacillus</taxon>
    </lineage>
</organism>
<name>A0ABS1JBL6_9BACL</name>
<dbReference type="InterPro" id="IPR011990">
    <property type="entry name" value="TPR-like_helical_dom_sf"/>
</dbReference>
<dbReference type="Proteomes" id="UP000602284">
    <property type="component" value="Unassembled WGS sequence"/>
</dbReference>
<reference evidence="3 4" key="1">
    <citation type="submission" date="2021-01" db="EMBL/GenBank/DDBJ databases">
        <title>Tumebacillus sp. strain ITR2 16S ribosomal RNA gene Genome sequencing and assembly.</title>
        <authorList>
            <person name="Kang M."/>
        </authorList>
    </citation>
    <scope>NUCLEOTIDE SEQUENCE [LARGE SCALE GENOMIC DNA]</scope>
    <source>
        <strain evidence="3 4">ITR2</strain>
    </source>
</reference>
<dbReference type="PROSITE" id="PS50943">
    <property type="entry name" value="HTH_CROC1"/>
    <property type="match status" value="1"/>
</dbReference>
<dbReference type="CDD" id="cd00093">
    <property type="entry name" value="HTH_XRE"/>
    <property type="match status" value="1"/>
</dbReference>
<dbReference type="EMBL" id="JAEQNB010000004">
    <property type="protein sequence ID" value="MBL0387670.1"/>
    <property type="molecule type" value="Genomic_DNA"/>
</dbReference>
<dbReference type="InterPro" id="IPR001387">
    <property type="entry name" value="Cro/C1-type_HTH"/>
</dbReference>
<dbReference type="PANTHER" id="PTHR10098">
    <property type="entry name" value="RAPSYN-RELATED"/>
    <property type="match status" value="1"/>
</dbReference>
<dbReference type="RefSeq" id="WP_201635902.1">
    <property type="nucleotide sequence ID" value="NZ_JAEQNB010000004.1"/>
</dbReference>
<proteinExistence type="predicted"/>